<sequence>MYVMSPYILVRSDLGEQGILTDLKLASASNKQVKHEVVPPPPSKIGEVQREAESRTRLNYDDLLVIKSSFESFLAVRHDVYGSLMIRALVSTMYKHAGHRHMCEIFKNVQQKVRKTCLKRQLHEGQLVVTYDTLTHGRQLYLFPGFNGHRRRE</sequence>
<dbReference type="Proteomes" id="UP000593567">
    <property type="component" value="Unassembled WGS sequence"/>
</dbReference>
<reference evidence="2" key="1">
    <citation type="submission" date="2020-06" db="EMBL/GenBank/DDBJ databases">
        <title>Draft genome of Bugula neritina, a colonial animal packing powerful symbionts and potential medicines.</title>
        <authorList>
            <person name="Rayko M."/>
        </authorList>
    </citation>
    <scope>NUCLEOTIDE SEQUENCE [LARGE SCALE GENOMIC DNA]</scope>
    <source>
        <strain evidence="2">Kwan_BN1</strain>
    </source>
</reference>
<feature type="domain" description="Caspase family p10" evidence="1">
    <location>
        <begin position="62"/>
        <end position="144"/>
    </location>
</feature>
<dbReference type="GO" id="GO:0072557">
    <property type="term" value="C:IPAF inflammasome complex"/>
    <property type="evidence" value="ECO:0007669"/>
    <property type="project" value="TreeGrafter"/>
</dbReference>
<organism evidence="2 3">
    <name type="scientific">Bugula neritina</name>
    <name type="common">Brown bryozoan</name>
    <name type="synonym">Sertularia neritina</name>
    <dbReference type="NCBI Taxonomy" id="10212"/>
    <lineage>
        <taxon>Eukaryota</taxon>
        <taxon>Metazoa</taxon>
        <taxon>Spiralia</taxon>
        <taxon>Lophotrochozoa</taxon>
        <taxon>Bryozoa</taxon>
        <taxon>Gymnolaemata</taxon>
        <taxon>Cheilostomatida</taxon>
        <taxon>Flustrina</taxon>
        <taxon>Buguloidea</taxon>
        <taxon>Bugulidae</taxon>
        <taxon>Bugula</taxon>
    </lineage>
</organism>
<dbReference type="AlphaFoldDB" id="A0A7J7JGY1"/>
<dbReference type="Gene3D" id="3.30.70.1470">
    <property type="entry name" value="Caspase-like"/>
    <property type="match status" value="1"/>
</dbReference>
<dbReference type="GO" id="GO:0097169">
    <property type="term" value="C:AIM2 inflammasome complex"/>
    <property type="evidence" value="ECO:0007669"/>
    <property type="project" value="TreeGrafter"/>
</dbReference>
<dbReference type="InterPro" id="IPR011600">
    <property type="entry name" value="Pept_C14_caspase"/>
</dbReference>
<evidence type="ECO:0000313" key="2">
    <source>
        <dbReference type="EMBL" id="KAF6025500.1"/>
    </source>
</evidence>
<dbReference type="GO" id="GO:0006508">
    <property type="term" value="P:proteolysis"/>
    <property type="evidence" value="ECO:0007669"/>
    <property type="project" value="InterPro"/>
</dbReference>
<dbReference type="PANTHER" id="PTHR47901">
    <property type="entry name" value="CASPASE RECRUITMENT DOMAIN-CONTAINING PROTEIN 18"/>
    <property type="match status" value="1"/>
</dbReference>
<comment type="caution">
    <text evidence="2">The sequence shown here is derived from an EMBL/GenBank/DDBJ whole genome shotgun (WGS) entry which is preliminary data.</text>
</comment>
<evidence type="ECO:0000313" key="3">
    <source>
        <dbReference type="Proteomes" id="UP000593567"/>
    </source>
</evidence>
<dbReference type="OrthoDB" id="6114029at2759"/>
<gene>
    <name evidence="2" type="ORF">EB796_016199</name>
</gene>
<name>A0A7J7JGY1_BUGNE</name>
<protein>
    <recommendedName>
        <fullName evidence="1">Caspase family p10 domain-containing protein</fullName>
    </recommendedName>
</protein>
<dbReference type="EMBL" id="VXIV02002454">
    <property type="protein sequence ID" value="KAF6025500.1"/>
    <property type="molecule type" value="Genomic_DNA"/>
</dbReference>
<dbReference type="PROSITE" id="PS50207">
    <property type="entry name" value="CASPASE_P10"/>
    <property type="match status" value="1"/>
</dbReference>
<dbReference type="InterPro" id="IPR002398">
    <property type="entry name" value="Pept_C14"/>
</dbReference>
<dbReference type="Pfam" id="PF00656">
    <property type="entry name" value="Peptidase_C14"/>
    <property type="match status" value="1"/>
</dbReference>
<proteinExistence type="predicted"/>
<accession>A0A7J7JGY1</accession>
<dbReference type="SUPFAM" id="SSF52129">
    <property type="entry name" value="Caspase-like"/>
    <property type="match status" value="1"/>
</dbReference>
<dbReference type="PANTHER" id="PTHR47901:SF3">
    <property type="entry name" value="CASPASE-1"/>
    <property type="match status" value="1"/>
</dbReference>
<evidence type="ECO:0000259" key="1">
    <source>
        <dbReference type="PROSITE" id="PS50207"/>
    </source>
</evidence>
<dbReference type="InterPro" id="IPR002138">
    <property type="entry name" value="Pept_C14_p10"/>
</dbReference>
<dbReference type="GO" id="GO:0072559">
    <property type="term" value="C:NLRP3 inflammasome complex"/>
    <property type="evidence" value="ECO:0007669"/>
    <property type="project" value="TreeGrafter"/>
</dbReference>
<dbReference type="GO" id="GO:0004197">
    <property type="term" value="F:cysteine-type endopeptidase activity"/>
    <property type="evidence" value="ECO:0007669"/>
    <property type="project" value="InterPro"/>
</dbReference>
<keyword evidence="3" id="KW-1185">Reference proteome</keyword>
<dbReference type="InterPro" id="IPR029030">
    <property type="entry name" value="Caspase-like_dom_sf"/>
</dbReference>